<comment type="similarity">
    <text evidence="1">Belongs to the eIF2D family.</text>
</comment>
<dbReference type="Pfam" id="PF01253">
    <property type="entry name" value="SUI1"/>
    <property type="match status" value="1"/>
</dbReference>
<comment type="caution">
    <text evidence="11">The sequence shown here is derived from an EMBL/GenBank/DDBJ whole genome shotgun (WGS) entry which is preliminary data.</text>
</comment>
<proteinExistence type="inferred from homology"/>
<dbReference type="InterPro" id="IPR048248">
    <property type="entry name" value="PUA_eIF2d-like"/>
</dbReference>
<dbReference type="CDD" id="cd11608">
    <property type="entry name" value="eIF2D_C"/>
    <property type="match status" value="1"/>
</dbReference>
<dbReference type="GO" id="GO:0001731">
    <property type="term" value="P:formation of translation preinitiation complex"/>
    <property type="evidence" value="ECO:0007669"/>
    <property type="project" value="InterPro"/>
</dbReference>
<dbReference type="InterPro" id="IPR003121">
    <property type="entry name" value="SWIB_MDM2_domain"/>
</dbReference>
<dbReference type="InterPro" id="IPR004521">
    <property type="entry name" value="Uncharacterised_CHP00451"/>
</dbReference>
<keyword evidence="3" id="KW-0597">Phosphoprotein</keyword>
<dbReference type="InterPro" id="IPR036885">
    <property type="entry name" value="SWIB_MDM2_dom_sf"/>
</dbReference>
<dbReference type="CDD" id="cd21156">
    <property type="entry name" value="PUA_eIF2d-like"/>
    <property type="match status" value="1"/>
</dbReference>
<dbReference type="PANTHER" id="PTHR12217:SF4">
    <property type="entry name" value="EUKARYOTIC TRANSLATION INITIATION FACTOR 2D"/>
    <property type="match status" value="1"/>
</dbReference>
<dbReference type="InterPro" id="IPR039757">
    <property type="entry name" value="EIF2D"/>
</dbReference>
<gene>
    <name evidence="11" type="ORF">CcCBS67573_g04129</name>
</gene>
<evidence type="ECO:0000256" key="1">
    <source>
        <dbReference type="ARBA" id="ARBA00010359"/>
    </source>
</evidence>
<dbReference type="Pfam" id="PF26292">
    <property type="entry name" value="PUA_elF2D"/>
    <property type="match status" value="1"/>
</dbReference>
<accession>A0A507FEF3</accession>
<feature type="compositionally biased region" description="Low complexity" evidence="8">
    <location>
        <begin position="1148"/>
        <end position="1164"/>
    </location>
</feature>
<evidence type="ECO:0000256" key="4">
    <source>
        <dbReference type="ARBA" id="ARBA00022917"/>
    </source>
</evidence>
<sequence>MGHQQQQLEQEMMQIEMDALLQTLSGPPGTSASNDYSEWPDENAAVWIPAQAPTDEQGDASIHEELDALLNQLNHSESAQAINAADFHNQNDPNALNIFNEYSLFNEPSPMENAAFFNLPHQPHILNMFNSPLMPMPMPFMFMQSAPGSLAMSSDHSTAETLVQNTSAATTSTNTSTRRVNGRRKKRISVFSTEPPGSNATTCTCIAACTCTVTPASNTTNPSVVFSQAAIKASTRRRTVEEPLECIECHDPIGVLELRGTPASFESGYAPWIKCKTCCESFLSNQTTGATSSSSASLTRKRRSAPAPESPADRILCCLVCKRPTAQGCVKSRILPSSPLHKPSEPISDPTDPSFPTLATETNAPQYEWRTPEFSVTLICSSCHARYLFCSECGGGGKTRTGKYRPRALFPLNRRTCSLPHIRIGTTPVSHRVLEAPLLSASGSLEIVEGVRDVFFDCLVSLYAVPGVLEAGVDGDGVGFLGSAEANRGDGFEDRPDVKLMEAGSSSDHSDMRAIAATPESGGTLSRIYKQVEELWASTVLDAITSENPKGLGGGKIHVTVAWIEKRNRNKGLVSRKKKVKDEEEVQDEGVPWLVRLAMEGTIAPLKSVGGDVGFVSGKAVAGGRSTSESRGNVATNSFPGALADEGDASIEKTYVSFAVSEWDRARGALFILQMAPRSVYLPTKESYGDLLQRNIERVQADSRRDNAPPLQHVWCWTREESHSRLKTIPERLGFVPLEQYIRENPGIDRATFSRDAYPPLMEAGVSVHVTSVKKFMKMVATYSTKLRGSDQRKLRDEVEAMLEASNSGSEDLRDGGSVSVLFAEALTRMSVDVGGPHRIAAYGRGDNVVFVRVDPAVDSATNSISSDGVLLPTVYALSIEPKLLPHIVTHAGVVRRLMQGADLMLPGVLKPVETRIRKGDPVAIVSNGAPVAVAFAAMDATEMLANGMRGKGFVIVHVVGDALFAMGDGVIATSNLEAQLDSEEDDDDDSEFVVVEREDVDPAITRADSDPVVLEMETLSLYDAESIVKVANAPSVQQSPQEMDRMLELALLTSIKISLPQDSKAYPMPVTSLYSLHMQLIDPSLEVKNSSYKKLAKFLKAMEKRGYLKLKERQGGELVLVSVNSAHPEVSAFVVDQRTAKQIQKNARASDSGASSSAATNTPSAAQDQFIQITDLFKSTASVGRMWKEVGIQKDSLFTRAEVKQAIETYIKVQDLVNKENPRLIKIDAYLADAILSKDEYASVQFLARDAILDRICDKMTPMHSISAPGSDPILRKGAVKPLSILVEKRQGRKTVTRISNMESYLIPPEELATRLKVPCAASTTVAPLQGGGGSSGKPLLHEVLVQGNKVHEVCVVLRDQYGFLFQGGGKAAKLGIKGGSQCRYVEVVDKSL</sequence>
<feature type="compositionally biased region" description="Low complexity" evidence="8">
    <location>
        <begin position="165"/>
        <end position="177"/>
    </location>
</feature>
<evidence type="ECO:0000256" key="5">
    <source>
        <dbReference type="ARBA" id="ARBA00022990"/>
    </source>
</evidence>
<evidence type="ECO:0000256" key="2">
    <source>
        <dbReference type="ARBA" id="ARBA00013816"/>
    </source>
</evidence>
<evidence type="ECO:0000259" key="9">
    <source>
        <dbReference type="PROSITE" id="PS50296"/>
    </source>
</evidence>
<dbReference type="InterPro" id="IPR002478">
    <property type="entry name" value="PUA"/>
</dbReference>
<dbReference type="InterPro" id="IPR039759">
    <property type="entry name" value="eIF2D_SUI1"/>
</dbReference>
<feature type="region of interest" description="Disordered" evidence="8">
    <location>
        <begin position="164"/>
        <end position="184"/>
    </location>
</feature>
<evidence type="ECO:0000313" key="12">
    <source>
        <dbReference type="Proteomes" id="UP000320333"/>
    </source>
</evidence>
<dbReference type="InterPro" id="IPR057429">
    <property type="entry name" value="WH_eIF2D"/>
</dbReference>
<reference evidence="11 12" key="1">
    <citation type="journal article" date="2019" name="Sci. Rep.">
        <title>Comparative genomics of chytrid fungi reveal insights into the obligate biotrophic and pathogenic lifestyle of Synchytrium endobioticum.</title>
        <authorList>
            <person name="van de Vossenberg B.T.L.H."/>
            <person name="Warris S."/>
            <person name="Nguyen H.D.T."/>
            <person name="van Gent-Pelzer M.P.E."/>
            <person name="Joly D.L."/>
            <person name="van de Geest H.C."/>
            <person name="Bonants P.J.M."/>
            <person name="Smith D.S."/>
            <person name="Levesque C.A."/>
            <person name="van der Lee T.A.J."/>
        </authorList>
    </citation>
    <scope>NUCLEOTIDE SEQUENCE [LARGE SCALE GENOMIC DNA]</scope>
    <source>
        <strain evidence="11 12">CBS 675.73</strain>
    </source>
</reference>
<protein>
    <recommendedName>
        <fullName evidence="2">Eukaryotic translation initiation factor 2D</fullName>
    </recommendedName>
    <alternativeName>
        <fullName evidence="7">Ligatin</fullName>
    </alternativeName>
</protein>
<evidence type="ECO:0000256" key="7">
    <source>
        <dbReference type="ARBA" id="ARBA00030186"/>
    </source>
</evidence>
<dbReference type="PROSITE" id="PS51925">
    <property type="entry name" value="SWIB_MDM2"/>
    <property type="match status" value="1"/>
</dbReference>
<keyword evidence="4" id="KW-0648">Protein biosynthesis</keyword>
<dbReference type="NCBIfam" id="TIGR00451">
    <property type="entry name" value="unchar_dom_2"/>
    <property type="match status" value="1"/>
</dbReference>
<dbReference type="Pfam" id="PF26291">
    <property type="entry name" value="SWIB_eIF2D"/>
    <property type="match status" value="1"/>
</dbReference>
<name>A0A507FEF3_9FUNG</name>
<dbReference type="Proteomes" id="UP000320333">
    <property type="component" value="Unassembled WGS sequence"/>
</dbReference>
<dbReference type="PROSITE" id="PS50296">
    <property type="entry name" value="SUI1"/>
    <property type="match status" value="1"/>
</dbReference>
<feature type="compositionally biased region" description="Low complexity" evidence="8">
    <location>
        <begin position="287"/>
        <end position="298"/>
    </location>
</feature>
<feature type="domain" description="SUI1" evidence="9">
    <location>
        <begin position="1284"/>
        <end position="1363"/>
    </location>
</feature>
<keyword evidence="5" id="KW-0007">Acetylation</keyword>
<keyword evidence="12" id="KW-1185">Reference proteome</keyword>
<dbReference type="InterPro" id="IPR058886">
    <property type="entry name" value="SWIB_eIF2D"/>
</dbReference>
<organism evidence="11 12">
    <name type="scientific">Chytriomyces confervae</name>
    <dbReference type="NCBI Taxonomy" id="246404"/>
    <lineage>
        <taxon>Eukaryota</taxon>
        <taxon>Fungi</taxon>
        <taxon>Fungi incertae sedis</taxon>
        <taxon>Chytridiomycota</taxon>
        <taxon>Chytridiomycota incertae sedis</taxon>
        <taxon>Chytridiomycetes</taxon>
        <taxon>Chytridiales</taxon>
        <taxon>Chytriomycetaceae</taxon>
        <taxon>Chytriomyces</taxon>
    </lineage>
</organism>
<dbReference type="InterPro" id="IPR015947">
    <property type="entry name" value="PUA-like_sf"/>
</dbReference>
<dbReference type="SMART" id="SM00359">
    <property type="entry name" value="PUA"/>
    <property type="match status" value="1"/>
</dbReference>
<comment type="function">
    <text evidence="6">Translation initiation factor that is able to deliver tRNA to the P-site of the eukaryotic ribosome in a GTP-independent manner. The binding of Met-tRNA(I) occurs after the AUG codon finds its position in the P-site of 40S ribosomes, the situation that takes place during initiation complex formation on some specific RNAs. Its activity in tRNA binding with 40S subunits does not require the presence of the aminoacyl moiety. Possesses the unique ability to deliver non-Met (elongator) tRNAs into the P-site of the 40S subunit. In addition to its role in initiation, can promote release of deacylated tRNA and mRNA from recycled 40S subunits following ABCE1-mediated dissociation of post-termination ribosomal complexes into subunits.</text>
</comment>
<dbReference type="Gene3D" id="3.30.780.10">
    <property type="entry name" value="SUI1-like domain"/>
    <property type="match status" value="1"/>
</dbReference>
<evidence type="ECO:0000256" key="6">
    <source>
        <dbReference type="ARBA" id="ARBA00025522"/>
    </source>
</evidence>
<dbReference type="InterPro" id="IPR001950">
    <property type="entry name" value="SUI1"/>
</dbReference>
<dbReference type="OrthoDB" id="2129662at2759"/>
<feature type="domain" description="DM2" evidence="10">
    <location>
        <begin position="1176"/>
        <end position="1260"/>
    </location>
</feature>
<dbReference type="PROSITE" id="PS50890">
    <property type="entry name" value="PUA"/>
    <property type="match status" value="1"/>
</dbReference>
<evidence type="ECO:0000313" key="11">
    <source>
        <dbReference type="EMBL" id="TPX74603.1"/>
    </source>
</evidence>
<dbReference type="Gene3D" id="3.10.400.20">
    <property type="match status" value="1"/>
</dbReference>
<dbReference type="SUPFAM" id="SSF47592">
    <property type="entry name" value="SWIB/MDM2 domain"/>
    <property type="match status" value="1"/>
</dbReference>
<dbReference type="GO" id="GO:0003743">
    <property type="term" value="F:translation initiation factor activity"/>
    <property type="evidence" value="ECO:0007669"/>
    <property type="project" value="InterPro"/>
</dbReference>
<dbReference type="InterPro" id="IPR036877">
    <property type="entry name" value="SUI1_dom_sf"/>
</dbReference>
<evidence type="ECO:0000256" key="3">
    <source>
        <dbReference type="ARBA" id="ARBA00022553"/>
    </source>
</evidence>
<dbReference type="STRING" id="246404.A0A507FEF3"/>
<feature type="region of interest" description="Disordered" evidence="8">
    <location>
        <begin position="286"/>
        <end position="309"/>
    </location>
</feature>
<dbReference type="Pfam" id="PF25304">
    <property type="entry name" value="WHD_eIF2D"/>
    <property type="match status" value="1"/>
</dbReference>
<evidence type="ECO:0000256" key="8">
    <source>
        <dbReference type="SAM" id="MobiDB-lite"/>
    </source>
</evidence>
<feature type="region of interest" description="Disordered" evidence="8">
    <location>
        <begin position="1145"/>
        <end position="1164"/>
    </location>
</feature>
<dbReference type="EMBL" id="QEAP01000117">
    <property type="protein sequence ID" value="TPX74603.1"/>
    <property type="molecule type" value="Genomic_DNA"/>
</dbReference>
<dbReference type="GO" id="GO:0003723">
    <property type="term" value="F:RNA binding"/>
    <property type="evidence" value="ECO:0007669"/>
    <property type="project" value="InterPro"/>
</dbReference>
<evidence type="ECO:0000259" key="10">
    <source>
        <dbReference type="PROSITE" id="PS51925"/>
    </source>
</evidence>
<dbReference type="SUPFAM" id="SSF55159">
    <property type="entry name" value="eIF1-like"/>
    <property type="match status" value="1"/>
</dbReference>
<dbReference type="PANTHER" id="PTHR12217">
    <property type="entry name" value="EUKARYOTIC TRANSLATION INITIATION FACTOR 2D"/>
    <property type="match status" value="1"/>
</dbReference>
<dbReference type="SUPFAM" id="SSF88697">
    <property type="entry name" value="PUA domain-like"/>
    <property type="match status" value="1"/>
</dbReference>